<protein>
    <submittedName>
        <fullName evidence="2">Paraflagellar rod protein 1D, putative</fullName>
    </submittedName>
</protein>
<feature type="compositionally biased region" description="Basic residues" evidence="1">
    <location>
        <begin position="15"/>
        <end position="24"/>
    </location>
</feature>
<evidence type="ECO:0000313" key="2">
    <source>
        <dbReference type="EMBL" id="CBZ35913.1"/>
    </source>
</evidence>
<dbReference type="VEuPathDB" id="TriTrypDB:LdBPK_291880.1"/>
<keyword evidence="2" id="KW-0969">Cilium</keyword>
<feature type="non-terminal residue" evidence="2">
    <location>
        <position position="24"/>
    </location>
</feature>
<gene>
    <name evidence="2" type="ORF">LDBPK_291880</name>
</gene>
<reference evidence="3" key="2">
    <citation type="submission" date="2011-02" db="EMBL/GenBank/DDBJ databases">
        <title>Whole genome sequencing of Leishmania donovani clinical lines reveals dynamic variation related to drug resistance.</title>
        <authorList>
            <person name="Downing T."/>
            <person name="Imamura H."/>
            <person name="Sanders M."/>
            <person name="Decuypere S."/>
            <person name="Hertz-Fowler C."/>
            <person name="Clark T.G."/>
            <person name="Rijal S."/>
            <person name="Sundar S."/>
            <person name="Quail M.A."/>
            <person name="De Doncker S."/>
            <person name="Maes I."/>
            <person name="Vanaerschot M."/>
            <person name="Stark O."/>
            <person name="Schonian G."/>
            <person name="Dujardin J.C."/>
            <person name="Berriman M."/>
        </authorList>
    </citation>
    <scope>NUCLEOTIDE SEQUENCE [LARGE SCALE GENOMIC DNA]</scope>
    <source>
        <strain evidence="3">BPK282A1</strain>
    </source>
</reference>
<reference evidence="2 3" key="1">
    <citation type="journal article" date="2011" name="Genome Res.">
        <title>Whole genome sequencing of multiple Leishmania donovani clinical isolates provides insights into population structure and mechanisms of drug resistance.</title>
        <authorList>
            <person name="Downing T."/>
            <person name="Imamura H."/>
            <person name="Decuypere S."/>
            <person name="Clark T.G."/>
            <person name="Coombs G.H."/>
            <person name="Cotton J.A."/>
            <person name="Hilley J.D."/>
            <person name="de Doncker S."/>
            <person name="Maes I."/>
            <person name="Mottram J.C."/>
            <person name="Quail M.A."/>
            <person name="Rijal S."/>
            <person name="Sanders M."/>
            <person name="Schonian G."/>
            <person name="Stark O."/>
            <person name="Sundar S."/>
            <person name="Vanaerschot M."/>
            <person name="Hertz-Fowler C."/>
            <person name="Dujardin J.C."/>
            <person name="Berriman M."/>
        </authorList>
    </citation>
    <scope>NUCLEOTIDE SEQUENCE [LARGE SCALE GENOMIC DNA]</scope>
    <source>
        <strain evidence="2 3">BPK282A1</strain>
    </source>
</reference>
<dbReference type="Proteomes" id="UP000008980">
    <property type="component" value="Chromosome 29"/>
</dbReference>
<dbReference type="RefSeq" id="XP_003862606.1">
    <property type="nucleotide sequence ID" value="XM_003862558.1"/>
</dbReference>
<dbReference type="KEGG" id="ldo:LDBPK_291880"/>
<sequence length="24" mass="2694">MMAPEDATGLEAARKQKIHNLKLK</sequence>
<keyword evidence="2" id="KW-0282">Flagellum</keyword>
<feature type="region of interest" description="Disordered" evidence="1">
    <location>
        <begin position="1"/>
        <end position="24"/>
    </location>
</feature>
<name>E9BKY5_LEIDO</name>
<proteinExistence type="predicted"/>
<keyword evidence="2" id="KW-0966">Cell projection</keyword>
<evidence type="ECO:0000256" key="1">
    <source>
        <dbReference type="SAM" id="MobiDB-lite"/>
    </source>
</evidence>
<dbReference type="AlphaFoldDB" id="E9BKY5"/>
<accession>E9BKY5</accession>
<dbReference type="GeneID" id="13387342"/>
<dbReference type="EMBL" id="FR799616">
    <property type="protein sequence ID" value="CBZ35913.1"/>
    <property type="molecule type" value="Genomic_DNA"/>
</dbReference>
<organism evidence="2 3">
    <name type="scientific">Leishmania donovani</name>
    <dbReference type="NCBI Taxonomy" id="5661"/>
    <lineage>
        <taxon>Eukaryota</taxon>
        <taxon>Discoba</taxon>
        <taxon>Euglenozoa</taxon>
        <taxon>Kinetoplastea</taxon>
        <taxon>Metakinetoplastina</taxon>
        <taxon>Trypanosomatida</taxon>
        <taxon>Trypanosomatidae</taxon>
        <taxon>Leishmaniinae</taxon>
        <taxon>Leishmania</taxon>
    </lineage>
</organism>
<evidence type="ECO:0000313" key="3">
    <source>
        <dbReference type="Proteomes" id="UP000008980"/>
    </source>
</evidence>